<dbReference type="RefSeq" id="WP_173196079.1">
    <property type="nucleotide sequence ID" value="NZ_JABFCX010000002.1"/>
</dbReference>
<evidence type="ECO:0000313" key="3">
    <source>
        <dbReference type="Proteomes" id="UP000536835"/>
    </source>
</evidence>
<comment type="caution">
    <text evidence="2">The sequence shown here is derived from an EMBL/GenBank/DDBJ whole genome shotgun (WGS) entry which is preliminary data.</text>
</comment>
<feature type="transmembrane region" description="Helical" evidence="1">
    <location>
        <begin position="12"/>
        <end position="29"/>
    </location>
</feature>
<keyword evidence="1" id="KW-0472">Membrane</keyword>
<evidence type="ECO:0000313" key="2">
    <source>
        <dbReference type="EMBL" id="NNU14980.1"/>
    </source>
</evidence>
<dbReference type="AlphaFoldDB" id="A0A7Y3RJ28"/>
<keyword evidence="1" id="KW-1133">Transmembrane helix</keyword>
<feature type="transmembrane region" description="Helical" evidence="1">
    <location>
        <begin position="80"/>
        <end position="103"/>
    </location>
</feature>
<sequence>MSSANATGTLRKFVLMIGASAFLTVQFWLQDTDWSGGGEITTLAAIGMALWAALLLFMMGPWLWSRATEDERTELTRHRAFFFGYFAMVLTGLAMFGLAIAGRVEAAEAIHLTLALGIAVPIYGFAFLE</sequence>
<keyword evidence="1" id="KW-0812">Transmembrane</keyword>
<evidence type="ECO:0008006" key="4">
    <source>
        <dbReference type="Google" id="ProtNLM"/>
    </source>
</evidence>
<proteinExistence type="predicted"/>
<dbReference type="EMBL" id="JABFCX010000002">
    <property type="protein sequence ID" value="NNU14980.1"/>
    <property type="molecule type" value="Genomic_DNA"/>
</dbReference>
<feature type="transmembrane region" description="Helical" evidence="1">
    <location>
        <begin position="41"/>
        <end position="59"/>
    </location>
</feature>
<name>A0A7Y3RJ28_9PROT</name>
<accession>A0A7Y3RJ28</accession>
<protein>
    <recommendedName>
        <fullName evidence="4">Transmembrane protein</fullName>
    </recommendedName>
</protein>
<evidence type="ECO:0000256" key="1">
    <source>
        <dbReference type="SAM" id="Phobius"/>
    </source>
</evidence>
<reference evidence="2 3" key="1">
    <citation type="submission" date="2020-05" db="EMBL/GenBank/DDBJ databases">
        <title>Parvularcula mediterraneae sp. nov., isolated from polypropylene straw from shallow seawater of the seashore of Laganas in Zakynthos island, Greece.</title>
        <authorList>
            <person name="Szabo I."/>
            <person name="Al-Omari J."/>
            <person name="Rado J."/>
            <person name="Szerdahelyi G.S."/>
        </authorList>
    </citation>
    <scope>NUCLEOTIDE SEQUENCE [LARGE SCALE GENOMIC DNA]</scope>
    <source>
        <strain evidence="2 3">ZS-1/3</strain>
    </source>
</reference>
<keyword evidence="3" id="KW-1185">Reference proteome</keyword>
<dbReference type="Proteomes" id="UP000536835">
    <property type="component" value="Unassembled WGS sequence"/>
</dbReference>
<feature type="transmembrane region" description="Helical" evidence="1">
    <location>
        <begin position="109"/>
        <end position="128"/>
    </location>
</feature>
<organism evidence="2 3">
    <name type="scientific">Parvularcula mediterranea</name>
    <dbReference type="NCBI Taxonomy" id="2732508"/>
    <lineage>
        <taxon>Bacteria</taxon>
        <taxon>Pseudomonadati</taxon>
        <taxon>Pseudomonadota</taxon>
        <taxon>Alphaproteobacteria</taxon>
        <taxon>Parvularculales</taxon>
        <taxon>Parvularculaceae</taxon>
        <taxon>Parvularcula</taxon>
    </lineage>
</organism>
<gene>
    <name evidence="2" type="ORF">HK107_01410</name>
</gene>